<dbReference type="EMBL" id="JACIGI010000001">
    <property type="protein sequence ID" value="MBB4284314.1"/>
    <property type="molecule type" value="Genomic_DNA"/>
</dbReference>
<accession>A0A7W6RW21</accession>
<keyword evidence="1" id="KW-0238">DNA-binding</keyword>
<dbReference type="AlphaFoldDB" id="A0A7W6RW21"/>
<comment type="caution">
    <text evidence="3">The sequence shown here is derived from an EMBL/GenBank/DDBJ whole genome shotgun (WGS) entry which is preliminary data.</text>
</comment>
<keyword evidence="4" id="KW-1185">Reference proteome</keyword>
<evidence type="ECO:0000256" key="1">
    <source>
        <dbReference type="ARBA" id="ARBA00023125"/>
    </source>
</evidence>
<evidence type="ECO:0000259" key="2">
    <source>
        <dbReference type="Pfam" id="PF02311"/>
    </source>
</evidence>
<sequence length="55" mass="6152">MTRPDDGLIRSRPIAAGLEIVETAGLRTGYRPHGHDNYVIGTTSHGVQRFRYRGE</sequence>
<dbReference type="Pfam" id="PF02311">
    <property type="entry name" value="AraC_binding"/>
    <property type="match status" value="1"/>
</dbReference>
<evidence type="ECO:0000313" key="3">
    <source>
        <dbReference type="EMBL" id="MBB4284314.1"/>
    </source>
</evidence>
<protein>
    <recommendedName>
        <fullName evidence="2">AraC-type arabinose-binding/dimerisation domain-containing protein</fullName>
    </recommendedName>
</protein>
<name>A0A7W6RW21_9PROT</name>
<organism evidence="3 4">
    <name type="scientific">Roseospira goensis</name>
    <dbReference type="NCBI Taxonomy" id="391922"/>
    <lineage>
        <taxon>Bacteria</taxon>
        <taxon>Pseudomonadati</taxon>
        <taxon>Pseudomonadota</taxon>
        <taxon>Alphaproteobacteria</taxon>
        <taxon>Rhodospirillales</taxon>
        <taxon>Rhodospirillaceae</taxon>
        <taxon>Roseospira</taxon>
    </lineage>
</organism>
<dbReference type="Proteomes" id="UP000555728">
    <property type="component" value="Unassembled WGS sequence"/>
</dbReference>
<dbReference type="GO" id="GO:0006355">
    <property type="term" value="P:regulation of DNA-templated transcription"/>
    <property type="evidence" value="ECO:0007669"/>
    <property type="project" value="InterPro"/>
</dbReference>
<evidence type="ECO:0000313" key="4">
    <source>
        <dbReference type="Proteomes" id="UP000555728"/>
    </source>
</evidence>
<feature type="domain" description="AraC-type arabinose-binding/dimerisation" evidence="2">
    <location>
        <begin position="27"/>
        <end position="55"/>
    </location>
</feature>
<dbReference type="GO" id="GO:0003677">
    <property type="term" value="F:DNA binding"/>
    <property type="evidence" value="ECO:0007669"/>
    <property type="project" value="UniProtKB-KW"/>
</dbReference>
<dbReference type="InterPro" id="IPR003313">
    <property type="entry name" value="AraC-bd"/>
</dbReference>
<reference evidence="3 4" key="1">
    <citation type="submission" date="2020-08" db="EMBL/GenBank/DDBJ databases">
        <title>Genome sequencing of Purple Non-Sulfur Bacteria from various extreme environments.</title>
        <authorList>
            <person name="Mayer M."/>
        </authorList>
    </citation>
    <scope>NUCLEOTIDE SEQUENCE [LARGE SCALE GENOMIC DNA]</scope>
    <source>
        <strain evidence="3 4">JA135</strain>
    </source>
</reference>
<dbReference type="InterPro" id="IPR037923">
    <property type="entry name" value="HTH-like"/>
</dbReference>
<proteinExistence type="predicted"/>
<gene>
    <name evidence="3" type="ORF">GGD88_000020</name>
</gene>
<dbReference type="SUPFAM" id="SSF51215">
    <property type="entry name" value="Regulatory protein AraC"/>
    <property type="match status" value="1"/>
</dbReference>